<evidence type="ECO:0000313" key="3">
    <source>
        <dbReference type="Proteomes" id="UP000186705"/>
    </source>
</evidence>
<dbReference type="InterPro" id="IPR007160">
    <property type="entry name" value="DUF362"/>
</dbReference>
<proteinExistence type="predicted"/>
<gene>
    <name evidence="2" type="ORF">BO225_10755</name>
</gene>
<comment type="caution">
    <text evidence="2">The sequence shown here is derived from an EMBL/GenBank/DDBJ whole genome shotgun (WGS) entry which is preliminary data.</text>
</comment>
<name>A0A1U7NK30_9FIRM</name>
<dbReference type="Gene3D" id="3.40.50.11440">
    <property type="match status" value="1"/>
</dbReference>
<evidence type="ECO:0000259" key="1">
    <source>
        <dbReference type="Pfam" id="PF04015"/>
    </source>
</evidence>
<protein>
    <submittedName>
        <fullName evidence="2">Ferredoxin</fullName>
    </submittedName>
</protein>
<reference evidence="2 3" key="1">
    <citation type="submission" date="2016-11" db="EMBL/GenBank/DDBJ databases">
        <title>Description of two novel members of the family Erysipelotrichaceae: Ileibacterium lipovorans gen. nov., sp. nov. and Dubosiella newyorkensis, gen. nov., sp. nov.</title>
        <authorList>
            <person name="Cox L.M."/>
            <person name="Sohn J."/>
            <person name="Tyrrell K.L."/>
            <person name="Citron D.M."/>
            <person name="Lawson P.A."/>
            <person name="Patel N.B."/>
            <person name="Iizumi T."/>
            <person name="Perez-Perez G.I."/>
            <person name="Goldstein E.J."/>
            <person name="Blaser M.J."/>
        </authorList>
    </citation>
    <scope>NUCLEOTIDE SEQUENCE [LARGE SCALE GENOMIC DNA]</scope>
    <source>
        <strain evidence="2 3">NYU-BL-A4</strain>
    </source>
</reference>
<feature type="domain" description="DUF362" evidence="1">
    <location>
        <begin position="34"/>
        <end position="255"/>
    </location>
</feature>
<accession>A0A1U7NK30</accession>
<dbReference type="AlphaFoldDB" id="A0A1U7NK30"/>
<dbReference type="EMBL" id="MPKA01000113">
    <property type="protein sequence ID" value="OLU44356.1"/>
    <property type="molecule type" value="Genomic_DNA"/>
</dbReference>
<dbReference type="OrthoDB" id="9781559at2"/>
<dbReference type="Proteomes" id="UP000186705">
    <property type="component" value="Unassembled WGS sequence"/>
</dbReference>
<dbReference type="STRING" id="1862672.BO225_10755"/>
<organism evidence="2 3">
    <name type="scientific">Dubosiella newyorkensis</name>
    <dbReference type="NCBI Taxonomy" id="1862672"/>
    <lineage>
        <taxon>Bacteria</taxon>
        <taxon>Bacillati</taxon>
        <taxon>Bacillota</taxon>
        <taxon>Erysipelotrichia</taxon>
        <taxon>Erysipelotrichales</taxon>
        <taxon>Erysipelotrichaceae</taxon>
        <taxon>Dubosiella</taxon>
    </lineage>
</organism>
<dbReference type="Pfam" id="PF04015">
    <property type="entry name" value="DUF362"/>
    <property type="match status" value="1"/>
</dbReference>
<sequence length="303" mass="33751">MIMAKSKVYFTKDTGSKSLVRLYEKLGKDLKGNVAVKLHSGERGNQNYLRPEFVKPIIDHVNGTVVECNTAYGHDMGGHRFNTESHMKVMKEHGWSENFDIDILDSEGPDLVLEVPKGNILKENFVGKDLSKYNSLLVLSHFKGHPMGGYGGALKQLSIGCASSAGKCWIHSTGQSTDIKDAWEKEIDHDEFLEAMAEAAETVHDYFKDNVVYINALVNLSVDCDCCHVAEDPCMKDIGIMISTDPVAIDQACIDMVYNSKDPGRDHFVERVESRNGRHTIDTAAKLGYGSKEYELIDIDEEN</sequence>
<keyword evidence="3" id="KW-1185">Reference proteome</keyword>
<evidence type="ECO:0000313" key="2">
    <source>
        <dbReference type="EMBL" id="OLU44356.1"/>
    </source>
</evidence>